<keyword evidence="2" id="KW-1185">Reference proteome</keyword>
<protein>
    <submittedName>
        <fullName evidence="1">Uncharacterized protein</fullName>
    </submittedName>
</protein>
<sequence length="29" mass="3489">MWIHMIFINNYINVRSDHADMAFIPTLKP</sequence>
<proteinExistence type="predicted"/>
<dbReference type="Proteomes" id="UP000185999">
    <property type="component" value="Unassembled WGS sequence"/>
</dbReference>
<accession>A0A1N7J2S1</accession>
<organism evidence="1 2">
    <name type="scientific">Neptunomonas antarctica</name>
    <dbReference type="NCBI Taxonomy" id="619304"/>
    <lineage>
        <taxon>Bacteria</taxon>
        <taxon>Pseudomonadati</taxon>
        <taxon>Pseudomonadota</taxon>
        <taxon>Gammaproteobacteria</taxon>
        <taxon>Oceanospirillales</taxon>
        <taxon>Oceanospirillaceae</taxon>
        <taxon>Neptunomonas</taxon>
    </lineage>
</organism>
<evidence type="ECO:0000313" key="2">
    <source>
        <dbReference type="Proteomes" id="UP000185999"/>
    </source>
</evidence>
<dbReference type="AlphaFoldDB" id="A0A1N7J2S1"/>
<dbReference type="EMBL" id="FTOE01000001">
    <property type="protein sequence ID" value="SIS43665.1"/>
    <property type="molecule type" value="Genomic_DNA"/>
</dbReference>
<gene>
    <name evidence="1" type="ORF">SAMN05421760_101527</name>
</gene>
<evidence type="ECO:0000313" key="1">
    <source>
        <dbReference type="EMBL" id="SIS43665.1"/>
    </source>
</evidence>
<reference evidence="2" key="1">
    <citation type="submission" date="2017-01" db="EMBL/GenBank/DDBJ databases">
        <authorList>
            <person name="Varghese N."/>
            <person name="Submissions S."/>
        </authorList>
    </citation>
    <scope>NUCLEOTIDE SEQUENCE [LARGE SCALE GENOMIC DNA]</scope>
    <source>
        <strain evidence="2">DSM 22306</strain>
    </source>
</reference>
<name>A0A1N7J2S1_9GAMM</name>